<dbReference type="AlphaFoldDB" id="A0A4S8LJ89"/>
<sequence length="170" mass="19939">MSPHPHYYHACCCWHSRILWFLLGASSATVFIWHKEARHARNSRYWNQCVRPPIQVSNHPPRSKPESDEVLVTTEMWPKRHVNSSPPVPAPVPWGLESFEQQKVQWEQDKERLLAKMTDLSEATLESISNMVDALKAKLAEYRAQREEQQKVIEQQEAKLDHKRDPSRHV</sequence>
<accession>A0A4S8LJ89</accession>
<feature type="transmembrane region" description="Helical" evidence="2">
    <location>
        <begin position="6"/>
        <end position="33"/>
    </location>
</feature>
<protein>
    <submittedName>
        <fullName evidence="3">Uncharacterized protein</fullName>
    </submittedName>
</protein>
<keyword evidence="2" id="KW-0812">Transmembrane</keyword>
<feature type="region of interest" description="Disordered" evidence="1">
    <location>
        <begin position="150"/>
        <end position="170"/>
    </location>
</feature>
<reference evidence="3 4" key="1">
    <citation type="journal article" date="2019" name="Nat. Ecol. Evol.">
        <title>Megaphylogeny resolves global patterns of mushroom evolution.</title>
        <authorList>
            <person name="Varga T."/>
            <person name="Krizsan K."/>
            <person name="Foldi C."/>
            <person name="Dima B."/>
            <person name="Sanchez-Garcia M."/>
            <person name="Sanchez-Ramirez S."/>
            <person name="Szollosi G.J."/>
            <person name="Szarkandi J.G."/>
            <person name="Papp V."/>
            <person name="Albert L."/>
            <person name="Andreopoulos W."/>
            <person name="Angelini C."/>
            <person name="Antonin V."/>
            <person name="Barry K.W."/>
            <person name="Bougher N.L."/>
            <person name="Buchanan P."/>
            <person name="Buyck B."/>
            <person name="Bense V."/>
            <person name="Catcheside P."/>
            <person name="Chovatia M."/>
            <person name="Cooper J."/>
            <person name="Damon W."/>
            <person name="Desjardin D."/>
            <person name="Finy P."/>
            <person name="Geml J."/>
            <person name="Haridas S."/>
            <person name="Hughes K."/>
            <person name="Justo A."/>
            <person name="Karasinski D."/>
            <person name="Kautmanova I."/>
            <person name="Kiss B."/>
            <person name="Kocsube S."/>
            <person name="Kotiranta H."/>
            <person name="LaButti K.M."/>
            <person name="Lechner B.E."/>
            <person name="Liimatainen K."/>
            <person name="Lipzen A."/>
            <person name="Lukacs Z."/>
            <person name="Mihaltcheva S."/>
            <person name="Morgado L.N."/>
            <person name="Niskanen T."/>
            <person name="Noordeloos M.E."/>
            <person name="Ohm R.A."/>
            <person name="Ortiz-Santana B."/>
            <person name="Ovrebo C."/>
            <person name="Racz N."/>
            <person name="Riley R."/>
            <person name="Savchenko A."/>
            <person name="Shiryaev A."/>
            <person name="Soop K."/>
            <person name="Spirin V."/>
            <person name="Szebenyi C."/>
            <person name="Tomsovsky M."/>
            <person name="Tulloss R.E."/>
            <person name="Uehling J."/>
            <person name="Grigoriev I.V."/>
            <person name="Vagvolgyi C."/>
            <person name="Papp T."/>
            <person name="Martin F.M."/>
            <person name="Miettinen O."/>
            <person name="Hibbett D.S."/>
            <person name="Nagy L.G."/>
        </authorList>
    </citation>
    <scope>NUCLEOTIDE SEQUENCE [LARGE SCALE GENOMIC DNA]</scope>
    <source>
        <strain evidence="3 4">CBS 962.96</strain>
    </source>
</reference>
<gene>
    <name evidence="3" type="ORF">K435DRAFT_781950</name>
</gene>
<keyword evidence="2" id="KW-0472">Membrane</keyword>
<dbReference type="Proteomes" id="UP000297245">
    <property type="component" value="Unassembled WGS sequence"/>
</dbReference>
<evidence type="ECO:0000256" key="2">
    <source>
        <dbReference type="SAM" id="Phobius"/>
    </source>
</evidence>
<dbReference type="OrthoDB" id="2960209at2759"/>
<name>A0A4S8LJ89_DENBC</name>
<dbReference type="EMBL" id="ML179400">
    <property type="protein sequence ID" value="THU88678.1"/>
    <property type="molecule type" value="Genomic_DNA"/>
</dbReference>
<evidence type="ECO:0000313" key="3">
    <source>
        <dbReference type="EMBL" id="THU88678.1"/>
    </source>
</evidence>
<keyword evidence="4" id="KW-1185">Reference proteome</keyword>
<evidence type="ECO:0000256" key="1">
    <source>
        <dbReference type="SAM" id="MobiDB-lite"/>
    </source>
</evidence>
<evidence type="ECO:0000313" key="4">
    <source>
        <dbReference type="Proteomes" id="UP000297245"/>
    </source>
</evidence>
<organism evidence="3 4">
    <name type="scientific">Dendrothele bispora (strain CBS 962.96)</name>
    <dbReference type="NCBI Taxonomy" id="1314807"/>
    <lineage>
        <taxon>Eukaryota</taxon>
        <taxon>Fungi</taxon>
        <taxon>Dikarya</taxon>
        <taxon>Basidiomycota</taxon>
        <taxon>Agaricomycotina</taxon>
        <taxon>Agaricomycetes</taxon>
        <taxon>Agaricomycetidae</taxon>
        <taxon>Agaricales</taxon>
        <taxon>Agaricales incertae sedis</taxon>
        <taxon>Dendrothele</taxon>
    </lineage>
</organism>
<keyword evidence="2" id="KW-1133">Transmembrane helix</keyword>
<proteinExistence type="predicted"/>